<evidence type="ECO:0000256" key="1">
    <source>
        <dbReference type="ARBA" id="ARBA00004127"/>
    </source>
</evidence>
<comment type="function">
    <text evidence="9">Mediates both low-affinity uptake and efflux of sugar across the membrane.</text>
</comment>
<keyword evidence="5 9" id="KW-0812">Transmembrane</keyword>
<evidence type="ECO:0000313" key="12">
    <source>
        <dbReference type="EMBL" id="KAB1204409.1"/>
    </source>
</evidence>
<organism evidence="12 13">
    <name type="scientific">Morella rubra</name>
    <name type="common">Chinese bayberry</name>
    <dbReference type="NCBI Taxonomy" id="262757"/>
    <lineage>
        <taxon>Eukaryota</taxon>
        <taxon>Viridiplantae</taxon>
        <taxon>Streptophyta</taxon>
        <taxon>Embryophyta</taxon>
        <taxon>Tracheophyta</taxon>
        <taxon>Spermatophyta</taxon>
        <taxon>Magnoliopsida</taxon>
        <taxon>eudicotyledons</taxon>
        <taxon>Gunneridae</taxon>
        <taxon>Pentapetalae</taxon>
        <taxon>rosids</taxon>
        <taxon>fabids</taxon>
        <taxon>Fagales</taxon>
        <taxon>Myricaceae</taxon>
        <taxon>Morella</taxon>
    </lineage>
</organism>
<dbReference type="EMBL" id="RXIC02000026">
    <property type="protein sequence ID" value="KAB1204409.1"/>
    <property type="molecule type" value="Genomic_DNA"/>
</dbReference>
<evidence type="ECO:0000256" key="7">
    <source>
        <dbReference type="ARBA" id="ARBA00022989"/>
    </source>
</evidence>
<dbReference type="Pfam" id="PF03083">
    <property type="entry name" value="MtN3_slv"/>
    <property type="match status" value="2"/>
</dbReference>
<evidence type="ECO:0000256" key="2">
    <source>
        <dbReference type="ARBA" id="ARBA00007809"/>
    </source>
</evidence>
<gene>
    <name evidence="12" type="ORF">CJ030_MR8G028464</name>
</gene>
<dbReference type="InterPro" id="IPR004316">
    <property type="entry name" value="SWEET_rpt"/>
</dbReference>
<comment type="caution">
    <text evidence="9">Lacks conserved residue(s) required for the propagation of feature annotation.</text>
</comment>
<dbReference type="GO" id="GO:0012505">
    <property type="term" value="C:endomembrane system"/>
    <property type="evidence" value="ECO:0007669"/>
    <property type="project" value="UniProtKB-SubCell"/>
</dbReference>
<dbReference type="Proteomes" id="UP000516437">
    <property type="component" value="Chromosome 8"/>
</dbReference>
<feature type="transmembrane region" description="Helical" evidence="9">
    <location>
        <begin position="205"/>
        <end position="226"/>
    </location>
</feature>
<feature type="region of interest" description="Disordered" evidence="10">
    <location>
        <begin position="298"/>
        <end position="317"/>
    </location>
</feature>
<dbReference type="FunFam" id="1.20.1280.290:FF:000002">
    <property type="entry name" value="Bidirectional sugar transporter SWEET"/>
    <property type="match status" value="1"/>
</dbReference>
<dbReference type="GO" id="GO:0051260">
    <property type="term" value="P:protein homooligomerization"/>
    <property type="evidence" value="ECO:0007669"/>
    <property type="project" value="UniProtKB-ARBA"/>
</dbReference>
<feature type="transmembrane region" description="Helical" evidence="9">
    <location>
        <begin position="179"/>
        <end position="199"/>
    </location>
</feature>
<dbReference type="AlphaFoldDB" id="A0A6A1UVI7"/>
<feature type="transmembrane region" description="Helical" evidence="9">
    <location>
        <begin position="238"/>
        <end position="260"/>
    </location>
</feature>
<evidence type="ECO:0000256" key="9">
    <source>
        <dbReference type="RuleBase" id="RU910715"/>
    </source>
</evidence>
<evidence type="ECO:0000256" key="5">
    <source>
        <dbReference type="ARBA" id="ARBA00022692"/>
    </source>
</evidence>
<keyword evidence="13" id="KW-1185">Reference proteome</keyword>
<keyword evidence="6" id="KW-0677">Repeat</keyword>
<keyword evidence="8 9" id="KW-0472">Membrane</keyword>
<dbReference type="PANTHER" id="PTHR10791:SF231">
    <property type="entry name" value="BIDIRECTIONAL SUGAR TRANSPORTER SWEET"/>
    <property type="match status" value="1"/>
</dbReference>
<dbReference type="GO" id="GO:0016020">
    <property type="term" value="C:membrane"/>
    <property type="evidence" value="ECO:0007669"/>
    <property type="project" value="InterPro"/>
</dbReference>
<sequence>MALFCLRACCCYLAWLVAKELLQHHVVARPYAGHELVMACLWQAGWHARHRRCWGTMPCQGCWGAKLARAHADAMAWLWCCRCERVEGPIGNIMSGLLYLSPTPTFWRIVKRRSTEEFESLPYICKLLNAYFWIFYGVIKPDSLLVATVNMFGAVTEIIFLIIFLLFAPPRMKARTAILVAILDVGFPAAAVLMTQFLLHGEMRIDVAGLLCIVFSMIAYASPLSAMKTVMTTKSVEYMPFLLSFIFFLNGGVWTFYALLTNDWFVGIPNGTGFFLGTAQLILYAMYWKSKRSKQVLDDDSEDQHQHEPLIPAAQGK</sequence>
<comment type="subcellular location">
    <subcellularLocation>
        <location evidence="1">Endomembrane system</location>
        <topology evidence="1">Multi-pass membrane protein</topology>
    </subcellularLocation>
</comment>
<keyword evidence="7 9" id="KW-1133">Transmembrane helix</keyword>
<keyword evidence="4 9" id="KW-0762">Sugar transport</keyword>
<evidence type="ECO:0000256" key="10">
    <source>
        <dbReference type="SAM" id="MobiDB-lite"/>
    </source>
</evidence>
<dbReference type="Gene3D" id="1.20.1280.290">
    <property type="match status" value="2"/>
</dbReference>
<comment type="caution">
    <text evidence="12">The sequence shown here is derived from an EMBL/GenBank/DDBJ whole genome shotgun (WGS) entry which is preliminary data.</text>
</comment>
<evidence type="ECO:0000256" key="4">
    <source>
        <dbReference type="ARBA" id="ARBA00022597"/>
    </source>
</evidence>
<keyword evidence="11" id="KW-0732">Signal</keyword>
<dbReference type="OrthoDB" id="409725at2759"/>
<accession>A0A6A1UVI7</accession>
<name>A0A6A1UVI7_9ROSI</name>
<feature type="transmembrane region" description="Helical" evidence="9">
    <location>
        <begin position="266"/>
        <end position="287"/>
    </location>
</feature>
<evidence type="ECO:0000256" key="3">
    <source>
        <dbReference type="ARBA" id="ARBA00022448"/>
    </source>
</evidence>
<evidence type="ECO:0000256" key="8">
    <source>
        <dbReference type="ARBA" id="ARBA00023136"/>
    </source>
</evidence>
<protein>
    <recommendedName>
        <fullName evidence="9">Bidirectional sugar transporter SWEET</fullName>
    </recommendedName>
</protein>
<reference evidence="12 13" key="1">
    <citation type="journal article" date="2019" name="Plant Biotechnol. J.">
        <title>The red bayberry genome and genetic basis of sex determination.</title>
        <authorList>
            <person name="Jia H.M."/>
            <person name="Jia H.J."/>
            <person name="Cai Q.L."/>
            <person name="Wang Y."/>
            <person name="Zhao H.B."/>
            <person name="Yang W.F."/>
            <person name="Wang G.Y."/>
            <person name="Li Y.H."/>
            <person name="Zhan D.L."/>
            <person name="Shen Y.T."/>
            <person name="Niu Q.F."/>
            <person name="Chang L."/>
            <person name="Qiu J."/>
            <person name="Zhao L."/>
            <person name="Xie H.B."/>
            <person name="Fu W.Y."/>
            <person name="Jin J."/>
            <person name="Li X.W."/>
            <person name="Jiao Y."/>
            <person name="Zhou C.C."/>
            <person name="Tu T."/>
            <person name="Chai C.Y."/>
            <person name="Gao J.L."/>
            <person name="Fan L.J."/>
            <person name="van de Weg E."/>
            <person name="Wang J.Y."/>
            <person name="Gao Z.S."/>
        </authorList>
    </citation>
    <scope>NUCLEOTIDE SEQUENCE [LARGE SCALE GENOMIC DNA]</scope>
    <source>
        <tissue evidence="12">Leaves</tissue>
    </source>
</reference>
<evidence type="ECO:0000256" key="6">
    <source>
        <dbReference type="ARBA" id="ARBA00022737"/>
    </source>
</evidence>
<dbReference type="GO" id="GO:0051119">
    <property type="term" value="F:sugar transmembrane transporter activity"/>
    <property type="evidence" value="ECO:0007669"/>
    <property type="project" value="InterPro"/>
</dbReference>
<evidence type="ECO:0000256" key="11">
    <source>
        <dbReference type="SAM" id="SignalP"/>
    </source>
</evidence>
<feature type="transmembrane region" description="Helical" evidence="9">
    <location>
        <begin position="145"/>
        <end position="167"/>
    </location>
</feature>
<dbReference type="PANTHER" id="PTHR10791">
    <property type="entry name" value="RAG1-ACTIVATING PROTEIN 1"/>
    <property type="match status" value="1"/>
</dbReference>
<proteinExistence type="inferred from homology"/>
<dbReference type="InterPro" id="IPR047664">
    <property type="entry name" value="SWEET"/>
</dbReference>
<feature type="transmembrane region" description="Helical" evidence="9">
    <location>
        <begin position="121"/>
        <end position="139"/>
    </location>
</feature>
<feature type="signal peptide" evidence="11">
    <location>
        <begin position="1"/>
        <end position="28"/>
    </location>
</feature>
<evidence type="ECO:0000313" key="13">
    <source>
        <dbReference type="Proteomes" id="UP000516437"/>
    </source>
</evidence>
<keyword evidence="3 9" id="KW-0813">Transport</keyword>
<dbReference type="FunFam" id="1.20.1280.290:FF:000001">
    <property type="entry name" value="Bidirectional sugar transporter SWEET"/>
    <property type="match status" value="1"/>
</dbReference>
<comment type="similarity">
    <text evidence="2 9">Belongs to the SWEET sugar transporter family.</text>
</comment>
<feature type="chain" id="PRO_5025472778" description="Bidirectional sugar transporter SWEET" evidence="11">
    <location>
        <begin position="29"/>
        <end position="317"/>
    </location>
</feature>